<evidence type="ECO:0008006" key="4">
    <source>
        <dbReference type="Google" id="ProtNLM"/>
    </source>
</evidence>
<evidence type="ECO:0000313" key="2">
    <source>
        <dbReference type="EMBL" id="KER31276.1"/>
    </source>
</evidence>
<keyword evidence="3" id="KW-1185">Reference proteome</keyword>
<evidence type="ECO:0000256" key="1">
    <source>
        <dbReference type="SAM" id="MobiDB-lite"/>
    </source>
</evidence>
<name>A0A074ZVZ1_OPIVI</name>
<dbReference type="RefSeq" id="XP_009164973.1">
    <property type="nucleotide sequence ID" value="XM_009166709.1"/>
</dbReference>
<proteinExistence type="predicted"/>
<feature type="region of interest" description="Disordered" evidence="1">
    <location>
        <begin position="64"/>
        <end position="85"/>
    </location>
</feature>
<sequence length="85" mass="9650">MARDVVIRMSMQPLRYQFHGTLADGFAFADELVVHAEIKAQLQEKLKAAVVEFGRAGMAINTKKAKPTPWNEEKREDLGLAYHKH</sequence>
<organism evidence="2 3">
    <name type="scientific">Opisthorchis viverrini</name>
    <name type="common">Southeast Asian liver fluke</name>
    <dbReference type="NCBI Taxonomy" id="6198"/>
    <lineage>
        <taxon>Eukaryota</taxon>
        <taxon>Metazoa</taxon>
        <taxon>Spiralia</taxon>
        <taxon>Lophotrochozoa</taxon>
        <taxon>Platyhelminthes</taxon>
        <taxon>Trematoda</taxon>
        <taxon>Digenea</taxon>
        <taxon>Opisthorchiida</taxon>
        <taxon>Opisthorchiata</taxon>
        <taxon>Opisthorchiidae</taxon>
        <taxon>Opisthorchis</taxon>
    </lineage>
</organism>
<gene>
    <name evidence="2" type="ORF">T265_02460</name>
</gene>
<dbReference type="KEGG" id="ovi:T265_02460"/>
<dbReference type="EMBL" id="KL596648">
    <property type="protein sequence ID" value="KER31276.1"/>
    <property type="molecule type" value="Genomic_DNA"/>
</dbReference>
<reference evidence="2 3" key="1">
    <citation type="submission" date="2013-11" db="EMBL/GenBank/DDBJ databases">
        <title>Opisthorchis viverrini - life in the bile duct.</title>
        <authorList>
            <person name="Young N.D."/>
            <person name="Nagarajan N."/>
            <person name="Lin S.J."/>
            <person name="Korhonen P.K."/>
            <person name="Jex A.R."/>
            <person name="Hall R.S."/>
            <person name="Safavi-Hemami H."/>
            <person name="Kaewkong W."/>
            <person name="Bertrand D."/>
            <person name="Gao S."/>
            <person name="Seet Q."/>
            <person name="Wongkham S."/>
            <person name="Teh B.T."/>
            <person name="Wongkham C."/>
            <person name="Intapan P.M."/>
            <person name="Maleewong W."/>
            <person name="Yang X."/>
            <person name="Hu M."/>
            <person name="Wang Z."/>
            <person name="Hofmann A."/>
            <person name="Sternberg P.W."/>
            <person name="Tan P."/>
            <person name="Wang J."/>
            <person name="Gasser R.B."/>
        </authorList>
    </citation>
    <scope>NUCLEOTIDE SEQUENCE [LARGE SCALE GENOMIC DNA]</scope>
</reference>
<accession>A0A074ZVZ1</accession>
<dbReference type="AlphaFoldDB" id="A0A074ZVZ1"/>
<dbReference type="GeneID" id="20316648"/>
<evidence type="ECO:0000313" key="3">
    <source>
        <dbReference type="Proteomes" id="UP000054324"/>
    </source>
</evidence>
<protein>
    <recommendedName>
        <fullName evidence="4">Reverse transcriptase domain-containing protein</fullName>
    </recommendedName>
</protein>
<dbReference type="Proteomes" id="UP000054324">
    <property type="component" value="Unassembled WGS sequence"/>
</dbReference>
<dbReference type="CTD" id="20316648"/>